<dbReference type="EMBL" id="BMKL01000001">
    <property type="protein sequence ID" value="GGD87850.1"/>
    <property type="molecule type" value="Genomic_DNA"/>
</dbReference>
<proteinExistence type="predicted"/>
<evidence type="ECO:0000313" key="1">
    <source>
        <dbReference type="EMBL" id="GGD87850.1"/>
    </source>
</evidence>
<keyword evidence="2" id="KW-1185">Reference proteome</keyword>
<dbReference type="Proteomes" id="UP000619041">
    <property type="component" value="Unassembled WGS sequence"/>
</dbReference>
<name>A0ABQ1S2Z5_9SPHN</name>
<protein>
    <submittedName>
        <fullName evidence="1">Uncharacterized protein</fullName>
    </submittedName>
</protein>
<reference evidence="2" key="1">
    <citation type="journal article" date="2019" name="Int. J. Syst. Evol. Microbiol.">
        <title>The Global Catalogue of Microorganisms (GCM) 10K type strain sequencing project: providing services to taxonomists for standard genome sequencing and annotation.</title>
        <authorList>
            <consortium name="The Broad Institute Genomics Platform"/>
            <consortium name="The Broad Institute Genome Sequencing Center for Infectious Disease"/>
            <person name="Wu L."/>
            <person name="Ma J."/>
        </authorList>
    </citation>
    <scope>NUCLEOTIDE SEQUENCE [LARGE SCALE GENOMIC DNA]</scope>
    <source>
        <strain evidence="2">CGMCC 1.15959</strain>
    </source>
</reference>
<comment type="caution">
    <text evidence="1">The sequence shown here is derived from an EMBL/GenBank/DDBJ whole genome shotgun (WGS) entry which is preliminary data.</text>
</comment>
<gene>
    <name evidence="1" type="ORF">GCM10011515_04350</name>
</gene>
<evidence type="ECO:0000313" key="2">
    <source>
        <dbReference type="Proteomes" id="UP000619041"/>
    </source>
</evidence>
<accession>A0ABQ1S2Z5</accession>
<sequence length="80" mass="8614">MRRELADKVRELALGPPADELPAIDGAQAGAVIAAVFHPPQPVDQPVGDLVLANYAYDAAHFLKNPVTRPRLADKLSAFR</sequence>
<organism evidence="1 2">
    <name type="scientific">Tsuneonella deserti</name>
    <dbReference type="NCBI Taxonomy" id="2035528"/>
    <lineage>
        <taxon>Bacteria</taxon>
        <taxon>Pseudomonadati</taxon>
        <taxon>Pseudomonadota</taxon>
        <taxon>Alphaproteobacteria</taxon>
        <taxon>Sphingomonadales</taxon>
        <taxon>Erythrobacteraceae</taxon>
        <taxon>Tsuneonella</taxon>
    </lineage>
</organism>